<feature type="domain" description="T6SS Phospholipase effector Tle1-like catalytic" evidence="2">
    <location>
        <begin position="323"/>
        <end position="407"/>
    </location>
</feature>
<dbReference type="EMBL" id="JAUSWL010000002">
    <property type="protein sequence ID" value="MDQ0542548.1"/>
    <property type="molecule type" value="Genomic_DNA"/>
</dbReference>
<dbReference type="PANTHER" id="PTHR33840">
    <property type="match status" value="1"/>
</dbReference>
<dbReference type="SUPFAM" id="SSF53474">
    <property type="entry name" value="alpha/beta-Hydrolases"/>
    <property type="match status" value="1"/>
</dbReference>
<evidence type="ECO:0000259" key="2">
    <source>
        <dbReference type="Pfam" id="PF09994"/>
    </source>
</evidence>
<reference evidence="3" key="1">
    <citation type="submission" date="2023-07" db="EMBL/GenBank/DDBJ databases">
        <title>Genomic Encyclopedia of Type Strains, Phase IV (KMG-IV): sequencing the most valuable type-strain genomes for metagenomic binning, comparative biology and taxonomic classification.</title>
        <authorList>
            <person name="Goeker M."/>
        </authorList>
    </citation>
    <scope>NUCLEOTIDE SEQUENCE</scope>
    <source>
        <strain evidence="3">DSM 19569</strain>
    </source>
</reference>
<dbReference type="Pfam" id="PF09994">
    <property type="entry name" value="T6SS_Tle1-like_cat"/>
    <property type="match status" value="2"/>
</dbReference>
<evidence type="ECO:0000313" key="3">
    <source>
        <dbReference type="EMBL" id="MDQ0542548.1"/>
    </source>
</evidence>
<feature type="transmembrane region" description="Helical" evidence="1">
    <location>
        <begin position="251"/>
        <end position="272"/>
    </location>
</feature>
<organism evidence="3 4">
    <name type="scientific">Methylobacterium brachiatum</name>
    <dbReference type="NCBI Taxonomy" id="269660"/>
    <lineage>
        <taxon>Bacteria</taxon>
        <taxon>Pseudomonadati</taxon>
        <taxon>Pseudomonadota</taxon>
        <taxon>Alphaproteobacteria</taxon>
        <taxon>Hyphomicrobiales</taxon>
        <taxon>Methylobacteriaceae</taxon>
        <taxon>Methylobacterium</taxon>
    </lineage>
</organism>
<name>A0AAJ1WWT5_9HYPH</name>
<dbReference type="AlphaFoldDB" id="A0AAJ1WWT5"/>
<keyword evidence="1" id="KW-0472">Membrane</keyword>
<sequence length="532" mass="57788">MPKNIVVFSDGTGQEGGLREEQRLSNVYKLYRVCRVGPDSGIDPKDQVAFYDPGLGTDGSATGFSGAYRRLQKLLSSVTGLGITKNIADCYAFIIDHYEPGDRIFLVGFSRGAYTARCVANVLFLCGVPTTAPGGECRTPGLWGAVGHWLSEKLLRRKPVAAPPADDPLPGSYLPRFRKATRDIANEAVMRVYEYGAGYPRARYEAERFELARRFRHTYGSGDDARANVAPHFIGVFDTVASLGAVGPLRWGIAVGLTVLAALLVAVPAVLLDLAFRTGFWTPFATVAALSAAFVLWRWLPTAVKFIVGSPVDGKTHFHIAQWRSANYDRLLSGQVGFARHALSIDETRRDFARVGWGGKGVIREKVVGEPDPLIQMWFAGNHSDIGGSYPEAESRLSDIALEWMVGQATRIPAPLLVDGMDHERPGTGRLHLHPAADGMQHCEVANMRDTIAGIFPGWAARRLGWLGWPVKVRDVPEEALVHPSVRERFALAGVTQCAGRGPYRPESLAGHKDFKAGYPAAASPATAAPTT</sequence>
<feature type="transmembrane region" description="Helical" evidence="1">
    <location>
        <begin position="279"/>
        <end position="300"/>
    </location>
</feature>
<dbReference type="RefSeq" id="WP_230365844.1">
    <property type="nucleotide sequence ID" value="NZ_JAJALK010000003.1"/>
</dbReference>
<comment type="caution">
    <text evidence="3">The sequence shown here is derived from an EMBL/GenBank/DDBJ whole genome shotgun (WGS) entry which is preliminary data.</text>
</comment>
<dbReference type="InterPro" id="IPR018712">
    <property type="entry name" value="Tle1-like_cat"/>
</dbReference>
<evidence type="ECO:0000256" key="1">
    <source>
        <dbReference type="SAM" id="Phobius"/>
    </source>
</evidence>
<keyword evidence="1" id="KW-0812">Transmembrane</keyword>
<dbReference type="InterPro" id="IPR029058">
    <property type="entry name" value="AB_hydrolase_fold"/>
</dbReference>
<accession>A0AAJ1WWT5</accession>
<evidence type="ECO:0000313" key="4">
    <source>
        <dbReference type="Proteomes" id="UP001223420"/>
    </source>
</evidence>
<proteinExistence type="predicted"/>
<dbReference type="PANTHER" id="PTHR33840:SF1">
    <property type="entry name" value="TLE1 PHOSPHOLIPASE DOMAIN-CONTAINING PROTEIN"/>
    <property type="match status" value="1"/>
</dbReference>
<feature type="domain" description="T6SS Phospholipase effector Tle1-like catalytic" evidence="2">
    <location>
        <begin position="3"/>
        <end position="247"/>
    </location>
</feature>
<gene>
    <name evidence="3" type="ORF">QO001_001466</name>
</gene>
<keyword evidence="1" id="KW-1133">Transmembrane helix</keyword>
<protein>
    <recommendedName>
        <fullName evidence="2">T6SS Phospholipase effector Tle1-like catalytic domain-containing protein</fullName>
    </recommendedName>
</protein>
<dbReference type="Proteomes" id="UP001223420">
    <property type="component" value="Unassembled WGS sequence"/>
</dbReference>